<dbReference type="AlphaFoldDB" id="A0A437M7H2"/>
<sequence>MVAQRGRKGRAMLLRGMLCLIAVALAVPAAARETGRRATLSGKIDPNSDYAKFVRRLRDGDTAIDYAAFRLSFTKLPDYDGLDRLDTAPAYAALRERKVGLALDIAVKRLDVAYVDIDAHLIAVAVYRMMGLPDKAEEATAIARGLMTALRATGDGKGPQTAYRPILLGEEYLLANASGLRVAGREELRGHDVLRVVDPKTGAKSDIWFDSAGFSANTPAPAP</sequence>
<dbReference type="OrthoDB" id="7428875at2"/>
<evidence type="ECO:0000313" key="2">
    <source>
        <dbReference type="EMBL" id="RVT93668.1"/>
    </source>
</evidence>
<dbReference type="InterPro" id="IPR032578">
    <property type="entry name" value="DUF4919"/>
</dbReference>
<keyword evidence="1" id="KW-0732">Signal</keyword>
<feature type="chain" id="PRO_5019284210" evidence="1">
    <location>
        <begin position="32"/>
        <end position="223"/>
    </location>
</feature>
<accession>A0A437M7H2</accession>
<dbReference type="EMBL" id="SACN01000001">
    <property type="protein sequence ID" value="RVT93668.1"/>
    <property type="molecule type" value="Genomic_DNA"/>
</dbReference>
<dbReference type="Pfam" id="PF16266">
    <property type="entry name" value="DUF4919"/>
    <property type="match status" value="1"/>
</dbReference>
<protein>
    <submittedName>
        <fullName evidence="2">DUF4919 domain-containing protein</fullName>
    </submittedName>
</protein>
<reference evidence="2 3" key="1">
    <citation type="submission" date="2019-01" db="EMBL/GenBank/DDBJ databases">
        <authorList>
            <person name="Chen W.-M."/>
        </authorList>
    </citation>
    <scope>NUCLEOTIDE SEQUENCE [LARGE SCALE GENOMIC DNA]</scope>
    <source>
        <strain evidence="2 3">CCP-7</strain>
    </source>
</reference>
<evidence type="ECO:0000256" key="1">
    <source>
        <dbReference type="SAM" id="SignalP"/>
    </source>
</evidence>
<dbReference type="Proteomes" id="UP000282971">
    <property type="component" value="Unassembled WGS sequence"/>
</dbReference>
<evidence type="ECO:0000313" key="3">
    <source>
        <dbReference type="Proteomes" id="UP000282971"/>
    </source>
</evidence>
<comment type="caution">
    <text evidence="2">The sequence shown here is derived from an EMBL/GenBank/DDBJ whole genome shotgun (WGS) entry which is preliminary data.</text>
</comment>
<name>A0A437M7H2_9SPHN</name>
<gene>
    <name evidence="2" type="ORF">EOD43_07315</name>
</gene>
<keyword evidence="3" id="KW-1185">Reference proteome</keyword>
<organism evidence="2 3">
    <name type="scientific">Sphingomonas crocodyli</name>
    <dbReference type="NCBI Taxonomy" id="1979270"/>
    <lineage>
        <taxon>Bacteria</taxon>
        <taxon>Pseudomonadati</taxon>
        <taxon>Pseudomonadota</taxon>
        <taxon>Alphaproteobacteria</taxon>
        <taxon>Sphingomonadales</taxon>
        <taxon>Sphingomonadaceae</taxon>
        <taxon>Sphingomonas</taxon>
    </lineage>
</organism>
<proteinExistence type="predicted"/>
<feature type="signal peptide" evidence="1">
    <location>
        <begin position="1"/>
        <end position="31"/>
    </location>
</feature>